<feature type="region of interest" description="Disordered" evidence="1">
    <location>
        <begin position="136"/>
        <end position="155"/>
    </location>
</feature>
<sequence>MAYAESIQVYDPELLVYDPELLVPNFINGLQLQICGQVISKRPKPKTMLQAWFSARMCEIKLEEEEQADPEIPTTIPEIQHNSESEILHINNNSTNQAAKLNPAKSNSATNAESAPQEAENLDLQLECPNLVPTSLDAGTSSLDGDNRGVRSPNCEIGADITTLASNSPRSALSCRGRWCTQMQNRSRTS</sequence>
<organism evidence="2 3">
    <name type="scientific">Stylosanthes scabra</name>
    <dbReference type="NCBI Taxonomy" id="79078"/>
    <lineage>
        <taxon>Eukaryota</taxon>
        <taxon>Viridiplantae</taxon>
        <taxon>Streptophyta</taxon>
        <taxon>Embryophyta</taxon>
        <taxon>Tracheophyta</taxon>
        <taxon>Spermatophyta</taxon>
        <taxon>Magnoliopsida</taxon>
        <taxon>eudicotyledons</taxon>
        <taxon>Gunneridae</taxon>
        <taxon>Pentapetalae</taxon>
        <taxon>rosids</taxon>
        <taxon>fabids</taxon>
        <taxon>Fabales</taxon>
        <taxon>Fabaceae</taxon>
        <taxon>Papilionoideae</taxon>
        <taxon>50 kb inversion clade</taxon>
        <taxon>dalbergioids sensu lato</taxon>
        <taxon>Dalbergieae</taxon>
        <taxon>Pterocarpus clade</taxon>
        <taxon>Stylosanthes</taxon>
    </lineage>
</organism>
<reference evidence="2 3" key="1">
    <citation type="journal article" date="2023" name="Plants (Basel)">
        <title>Bridging the Gap: Combining Genomics and Transcriptomics Approaches to Understand Stylosanthes scabra, an Orphan Legume from the Brazilian Caatinga.</title>
        <authorList>
            <person name="Ferreira-Neto J.R.C."/>
            <person name="da Silva M.D."/>
            <person name="Binneck E."/>
            <person name="de Melo N.F."/>
            <person name="da Silva R.H."/>
            <person name="de Melo A.L.T.M."/>
            <person name="Pandolfi V."/>
            <person name="Bustamante F.O."/>
            <person name="Brasileiro-Vidal A.C."/>
            <person name="Benko-Iseppon A.M."/>
        </authorList>
    </citation>
    <scope>NUCLEOTIDE SEQUENCE [LARGE SCALE GENOMIC DNA]</scope>
    <source>
        <tissue evidence="2">Leaves</tissue>
    </source>
</reference>
<evidence type="ECO:0000256" key="1">
    <source>
        <dbReference type="SAM" id="MobiDB-lite"/>
    </source>
</evidence>
<name>A0ABU6U9B4_9FABA</name>
<evidence type="ECO:0000313" key="3">
    <source>
        <dbReference type="Proteomes" id="UP001341840"/>
    </source>
</evidence>
<comment type="caution">
    <text evidence="2">The sequence shown here is derived from an EMBL/GenBank/DDBJ whole genome shotgun (WGS) entry which is preliminary data.</text>
</comment>
<dbReference type="Proteomes" id="UP001341840">
    <property type="component" value="Unassembled WGS sequence"/>
</dbReference>
<evidence type="ECO:0000313" key="2">
    <source>
        <dbReference type="EMBL" id="MED6157594.1"/>
    </source>
</evidence>
<accession>A0ABU6U9B4</accession>
<protein>
    <submittedName>
        <fullName evidence="2">Uncharacterized protein</fullName>
    </submittedName>
</protein>
<keyword evidence="3" id="KW-1185">Reference proteome</keyword>
<gene>
    <name evidence="2" type="ORF">PIB30_024764</name>
</gene>
<dbReference type="EMBL" id="JASCZI010120918">
    <property type="protein sequence ID" value="MED6157594.1"/>
    <property type="molecule type" value="Genomic_DNA"/>
</dbReference>
<proteinExistence type="predicted"/>